<organism evidence="1 2">
    <name type="scientific">Streptomyces aurantiogriseus</name>
    <dbReference type="NCBI Taxonomy" id="66870"/>
    <lineage>
        <taxon>Bacteria</taxon>
        <taxon>Bacillati</taxon>
        <taxon>Actinomycetota</taxon>
        <taxon>Actinomycetes</taxon>
        <taxon>Kitasatosporales</taxon>
        <taxon>Streptomycetaceae</taxon>
        <taxon>Streptomyces</taxon>
    </lineage>
</organism>
<sequence length="65" mass="7231">MRTAQSQRRGPRRPGLTFEDVVDRRGRTMGFLTITVLDRDGRIAAKSHGTMPVDGSSRFLDDTPA</sequence>
<comment type="caution">
    <text evidence="1">The sequence shown here is derived from an EMBL/GenBank/DDBJ whole genome shotgun (WGS) entry which is preliminary data.</text>
</comment>
<gene>
    <name evidence="1" type="ORF">GCM10010251_75640</name>
</gene>
<dbReference type="AlphaFoldDB" id="A0A918FKT2"/>
<keyword evidence="2" id="KW-1185">Reference proteome</keyword>
<dbReference type="RefSeq" id="WP_229911376.1">
    <property type="nucleotide sequence ID" value="NZ_BMSX01000023.1"/>
</dbReference>
<name>A0A918FKT2_9ACTN</name>
<dbReference type="EMBL" id="BMSX01000023">
    <property type="protein sequence ID" value="GGR47471.1"/>
    <property type="molecule type" value="Genomic_DNA"/>
</dbReference>
<protein>
    <submittedName>
        <fullName evidence="1">Uncharacterized protein</fullName>
    </submittedName>
</protein>
<evidence type="ECO:0000313" key="2">
    <source>
        <dbReference type="Proteomes" id="UP000658320"/>
    </source>
</evidence>
<evidence type="ECO:0000313" key="1">
    <source>
        <dbReference type="EMBL" id="GGR47471.1"/>
    </source>
</evidence>
<reference evidence="1" key="2">
    <citation type="submission" date="2020-09" db="EMBL/GenBank/DDBJ databases">
        <authorList>
            <person name="Sun Q."/>
            <person name="Ohkuma M."/>
        </authorList>
    </citation>
    <scope>NUCLEOTIDE SEQUENCE</scope>
    <source>
        <strain evidence="1">JCM 4346</strain>
    </source>
</reference>
<dbReference type="Proteomes" id="UP000658320">
    <property type="component" value="Unassembled WGS sequence"/>
</dbReference>
<proteinExistence type="predicted"/>
<accession>A0A918FKT2</accession>
<reference evidence="1" key="1">
    <citation type="journal article" date="2014" name="Int. J. Syst. Evol. Microbiol.">
        <title>Complete genome sequence of Corynebacterium casei LMG S-19264T (=DSM 44701T), isolated from a smear-ripened cheese.</title>
        <authorList>
            <consortium name="US DOE Joint Genome Institute (JGI-PGF)"/>
            <person name="Walter F."/>
            <person name="Albersmeier A."/>
            <person name="Kalinowski J."/>
            <person name="Ruckert C."/>
        </authorList>
    </citation>
    <scope>NUCLEOTIDE SEQUENCE</scope>
    <source>
        <strain evidence="1">JCM 4346</strain>
    </source>
</reference>